<comment type="subunit">
    <text evidence="9">NDH is composed of at least 16 different subunits, 5 of which are encoded in the nucleus.</text>
</comment>
<dbReference type="GO" id="GO:0019684">
    <property type="term" value="P:photosynthesis, light reaction"/>
    <property type="evidence" value="ECO:0007669"/>
    <property type="project" value="UniProtKB-UniRule"/>
</dbReference>
<evidence type="ECO:0000256" key="3">
    <source>
        <dbReference type="ARBA" id="ARBA00008472"/>
    </source>
</evidence>
<comment type="function">
    <text evidence="1">Core subunit of the mitochondrial membrane respiratory chain NADH dehydrogenase (Complex I) that is believed to belong to the minimal assembly required for catalysis. Complex I functions in the transfer of electrons from NADH to the respiratory chain. The immediate electron acceptor for the enzyme is believed to be ubiquinone.</text>
</comment>
<feature type="signal peptide" evidence="11">
    <location>
        <begin position="1"/>
        <end position="26"/>
    </location>
</feature>
<protein>
    <recommendedName>
        <fullName evidence="9">NAD(P)H-quinone oxidoreductase subunit 3, chloroplastic</fullName>
        <ecNumber evidence="9">7.1.1.-</ecNumber>
    </recommendedName>
    <alternativeName>
        <fullName evidence="9">NAD(P)H dehydrogenase subunit 3</fullName>
    </alternativeName>
    <alternativeName>
        <fullName evidence="9">NADH-plastoquinone oxidoreductase subunit 3</fullName>
    </alternativeName>
</protein>
<evidence type="ECO:0000256" key="5">
    <source>
        <dbReference type="ARBA" id="ARBA00022692"/>
    </source>
</evidence>
<keyword evidence="9 10" id="KW-0521">NADP</keyword>
<evidence type="ECO:0000256" key="11">
    <source>
        <dbReference type="SAM" id="SignalP"/>
    </source>
</evidence>
<dbReference type="RefSeq" id="YP_009346605.1">
    <property type="nucleotide sequence ID" value="NC_033874.1"/>
</dbReference>
<evidence type="ECO:0000256" key="2">
    <source>
        <dbReference type="ARBA" id="ARBA00004225"/>
    </source>
</evidence>
<evidence type="ECO:0000256" key="7">
    <source>
        <dbReference type="ARBA" id="ARBA00023136"/>
    </source>
</evidence>
<keyword evidence="7 9" id="KW-0472">Membrane</keyword>
<geneLocation type="chloroplast" evidence="12"/>
<dbReference type="EMBL" id="KX426071">
    <property type="protein sequence ID" value="APF31873.1"/>
    <property type="molecule type" value="Genomic_DNA"/>
</dbReference>
<comment type="catalytic activity">
    <reaction evidence="9 10">
        <text>a plastoquinone + NADPH + (n+1) H(+)(in) = a plastoquinol + NADP(+) + n H(+)(out)</text>
        <dbReference type="Rhea" id="RHEA:42612"/>
        <dbReference type="Rhea" id="RHEA-COMP:9561"/>
        <dbReference type="Rhea" id="RHEA-COMP:9562"/>
        <dbReference type="ChEBI" id="CHEBI:15378"/>
        <dbReference type="ChEBI" id="CHEBI:17757"/>
        <dbReference type="ChEBI" id="CHEBI:57783"/>
        <dbReference type="ChEBI" id="CHEBI:58349"/>
        <dbReference type="ChEBI" id="CHEBI:62192"/>
    </reaction>
</comment>
<dbReference type="InterPro" id="IPR038430">
    <property type="entry name" value="NDAH_ubi_oxred_su3_sf"/>
</dbReference>
<comment type="subcellular location">
    <subcellularLocation>
        <location evidence="2">Mitochondrion membrane</location>
        <topology evidence="2">Multi-pass membrane protein</topology>
    </subcellularLocation>
    <subcellularLocation>
        <location evidence="9">Plastid</location>
        <location evidence="9">Chloroplast thylakoid membrane</location>
        <topology evidence="9">Multi-pass membrane protein</topology>
    </subcellularLocation>
</comment>
<dbReference type="EC" id="7.1.1.-" evidence="9"/>
<dbReference type="InterPro" id="IPR023043">
    <property type="entry name" value="NAD(P)H_OxRDtase_bac/plastid"/>
</dbReference>
<sequence>MFLISKYNYFWLFLLLASLIPPVASPISSYSAPVGKGPEKFTSYESGIEPIGDAWIQFQIRYYMFASVFVISDAETVSLYPWAMCFNELGVPASAEASISVTIPIVGSVYAWRRGASEWS</sequence>
<dbReference type="GO" id="GO:0008137">
    <property type="term" value="F:NADH dehydrogenase (ubiquinone) activity"/>
    <property type="evidence" value="ECO:0007669"/>
    <property type="project" value="UniProtKB-EC"/>
</dbReference>
<keyword evidence="9 10" id="KW-0874">Quinone</keyword>
<evidence type="ECO:0000256" key="10">
    <source>
        <dbReference type="RuleBase" id="RU003641"/>
    </source>
</evidence>
<feature type="chain" id="PRO_5018110642" description="NAD(P)H-quinone oxidoreductase subunit 3, chloroplastic" evidence="11">
    <location>
        <begin position="27"/>
        <end position="120"/>
    </location>
</feature>
<reference evidence="12" key="1">
    <citation type="journal article" date="2016" name="Appl Plant Sci">
        <title>Complete chloroplast genome of a valuable medicinal plant, Huperzia serrata (Lycopodiaceae), and comparison with its congener.</title>
        <authorList>
            <person name="Guo Z.Y."/>
            <person name="Zhang H.R."/>
            <person name="Shrestha N."/>
            <person name="Zhang X.C."/>
        </authorList>
    </citation>
    <scope>NUCLEOTIDE SEQUENCE</scope>
</reference>
<dbReference type="GO" id="GO:0048038">
    <property type="term" value="F:quinone binding"/>
    <property type="evidence" value="ECO:0007669"/>
    <property type="project" value="UniProtKB-KW"/>
</dbReference>
<dbReference type="AlphaFoldDB" id="A0A3G1GIX1"/>
<evidence type="ECO:0000256" key="9">
    <source>
        <dbReference type="HAMAP-Rule" id="MF_01394"/>
    </source>
</evidence>
<evidence type="ECO:0000256" key="1">
    <source>
        <dbReference type="ARBA" id="ARBA00003257"/>
    </source>
</evidence>
<dbReference type="GO" id="GO:0031966">
    <property type="term" value="C:mitochondrial membrane"/>
    <property type="evidence" value="ECO:0007669"/>
    <property type="project" value="UniProtKB-SubCell"/>
</dbReference>
<keyword evidence="11" id="KW-0732">Signal</keyword>
<keyword evidence="9" id="KW-0793">Thylakoid</keyword>
<evidence type="ECO:0000256" key="6">
    <source>
        <dbReference type="ARBA" id="ARBA00022989"/>
    </source>
</evidence>
<dbReference type="GeneID" id="31080312"/>
<keyword evidence="4 9" id="KW-0813">Transport</keyword>
<gene>
    <name evidence="9 12" type="primary">ndhC</name>
</gene>
<evidence type="ECO:0000256" key="4">
    <source>
        <dbReference type="ARBA" id="ARBA00022448"/>
    </source>
</evidence>
<keyword evidence="9 10" id="KW-0618">Plastoquinone</keyword>
<dbReference type="Pfam" id="PF00507">
    <property type="entry name" value="Oxidored_q4"/>
    <property type="match status" value="1"/>
</dbReference>
<reference evidence="12" key="2">
    <citation type="submission" date="2016-06" db="EMBL/GenBank/DDBJ databases">
        <authorList>
            <person name="Zhang H.-R."/>
        </authorList>
    </citation>
    <scope>NUCLEOTIDE SEQUENCE</scope>
</reference>
<dbReference type="InterPro" id="IPR000440">
    <property type="entry name" value="NADH_UbQ/plastoQ_OxRdtase_su3"/>
</dbReference>
<accession>A0A3G1GIX1</accession>
<dbReference type="PANTHER" id="PTHR11058:SF9">
    <property type="entry name" value="NADH-UBIQUINONE OXIDOREDUCTASE CHAIN 3"/>
    <property type="match status" value="1"/>
</dbReference>
<dbReference type="GO" id="GO:0009535">
    <property type="term" value="C:chloroplast thylakoid membrane"/>
    <property type="evidence" value="ECO:0007669"/>
    <property type="project" value="UniProtKB-SubCell"/>
</dbReference>
<comment type="catalytic activity">
    <reaction evidence="9 10">
        <text>a plastoquinone + NADH + (n+1) H(+)(in) = a plastoquinol + NAD(+) + n H(+)(out)</text>
        <dbReference type="Rhea" id="RHEA:42608"/>
        <dbReference type="Rhea" id="RHEA-COMP:9561"/>
        <dbReference type="Rhea" id="RHEA-COMP:9562"/>
        <dbReference type="ChEBI" id="CHEBI:15378"/>
        <dbReference type="ChEBI" id="CHEBI:17757"/>
        <dbReference type="ChEBI" id="CHEBI:57540"/>
        <dbReference type="ChEBI" id="CHEBI:57945"/>
        <dbReference type="ChEBI" id="CHEBI:62192"/>
    </reaction>
</comment>
<evidence type="ECO:0000313" key="12">
    <source>
        <dbReference type="EMBL" id="APF31873.1"/>
    </source>
</evidence>
<keyword evidence="9 10" id="KW-0520">NAD</keyword>
<comment type="function">
    <text evidence="9">NDH shuttles electrons from NAD(P)H:plastoquinone, via FMN and iron-sulfur (Fe-S) centers, to quinones in the photosynthetic chain and possibly in a chloroplast respiratory chain. The immediate electron acceptor for the enzyme in this species is believed to be plastoquinone. Couples the redox reaction to proton translocation, and thus conserves the redox energy in a proton gradient.</text>
</comment>
<dbReference type="Gene3D" id="1.20.58.1610">
    <property type="entry name" value="NADH:ubiquinone/plastoquinone oxidoreductase, chain 3"/>
    <property type="match status" value="1"/>
</dbReference>
<dbReference type="GO" id="GO:0030964">
    <property type="term" value="C:NADH dehydrogenase complex"/>
    <property type="evidence" value="ECO:0007669"/>
    <property type="project" value="TreeGrafter"/>
</dbReference>
<keyword evidence="5 9" id="KW-0812">Transmembrane</keyword>
<evidence type="ECO:0000256" key="8">
    <source>
        <dbReference type="ARBA" id="ARBA00049551"/>
    </source>
</evidence>
<keyword evidence="6 9" id="KW-1133">Transmembrane helix</keyword>
<organism evidence="12">
    <name type="scientific">Huperzia serrata</name>
    <name type="common">Toothed club-moss</name>
    <name type="synonym">Lycopodium serratum</name>
    <dbReference type="NCBI Taxonomy" id="355589"/>
    <lineage>
        <taxon>Eukaryota</taxon>
        <taxon>Viridiplantae</taxon>
        <taxon>Streptophyta</taxon>
        <taxon>Embryophyta</taxon>
        <taxon>Tracheophyta</taxon>
        <taxon>Lycopodiopsida</taxon>
        <taxon>Lycopodiales</taxon>
        <taxon>Lycopodiaceae</taxon>
        <taxon>Huperzioideae</taxon>
        <taxon>Huperzia</taxon>
    </lineage>
</organism>
<dbReference type="PANTHER" id="PTHR11058">
    <property type="entry name" value="NADH-UBIQUINONE OXIDOREDUCTASE CHAIN 3"/>
    <property type="match status" value="1"/>
</dbReference>
<keyword evidence="12" id="KW-0150">Chloroplast</keyword>
<dbReference type="SMR" id="A0A3G1GIX1"/>
<dbReference type="GO" id="GO:0016655">
    <property type="term" value="F:oxidoreductase activity, acting on NAD(P)H, quinone or similar compound as acceptor"/>
    <property type="evidence" value="ECO:0007669"/>
    <property type="project" value="UniProtKB-UniRule"/>
</dbReference>
<name>A0A3G1GIX1_HUPSR</name>
<keyword evidence="12" id="KW-0934">Plastid</keyword>
<keyword evidence="9 10" id="KW-1278">Translocase</keyword>
<proteinExistence type="inferred from homology"/>
<comment type="similarity">
    <text evidence="3 9 10">Belongs to the complex I subunit 3 family.</text>
</comment>
<comment type="catalytic activity">
    <reaction evidence="8">
        <text>a ubiquinone + NADH + 5 H(+)(in) = a ubiquinol + NAD(+) + 4 H(+)(out)</text>
        <dbReference type="Rhea" id="RHEA:29091"/>
        <dbReference type="Rhea" id="RHEA-COMP:9565"/>
        <dbReference type="Rhea" id="RHEA-COMP:9566"/>
        <dbReference type="ChEBI" id="CHEBI:15378"/>
        <dbReference type="ChEBI" id="CHEBI:16389"/>
        <dbReference type="ChEBI" id="CHEBI:17976"/>
        <dbReference type="ChEBI" id="CHEBI:57540"/>
        <dbReference type="ChEBI" id="CHEBI:57945"/>
        <dbReference type="EC" id="7.1.1.2"/>
    </reaction>
</comment>
<dbReference type="HAMAP" id="MF_01394">
    <property type="entry name" value="NDH1_NuoA"/>
    <property type="match status" value="1"/>
</dbReference>